<sequence length="125" mass="14921">MAQKVTRSQILSIFKKLHQVRQRAFKNDDRGLDVCRQRINDGFKKNKNVTDEAEIFKLYRTAEEVEMVMRTQLVQMELVDENTYRMHIREETHKSDNIPYNPDAKIPRKPRRSRACKEVTEPKES</sequence>
<comment type="function">
    <text evidence="5">Assembly factor required for Rieske Fe-S protein UQCRFS1 incorporation into the cytochrome b-c1 (CIII) complex. Functions as a chaperone, binding to this subunit within the mitochondrial matrix and stabilizing it prior to its translocation and insertion into the late CIII dimeric intermediate within the mitochondrial inner membrane.</text>
</comment>
<evidence type="ECO:0000313" key="11">
    <source>
        <dbReference type="Proteomes" id="UP000694844"/>
    </source>
</evidence>
<dbReference type="AlphaFoldDB" id="A0A8B8DFR2"/>
<reference evidence="12" key="1">
    <citation type="submission" date="2025-08" db="UniProtKB">
        <authorList>
            <consortium name="RefSeq"/>
        </authorList>
    </citation>
    <scope>IDENTIFICATION</scope>
    <source>
        <tissue evidence="12">Whole sample</tissue>
    </source>
</reference>
<dbReference type="Proteomes" id="UP000694844">
    <property type="component" value="Chromosome 3"/>
</dbReference>
<proteinExistence type="inferred from homology"/>
<organism evidence="11 12">
    <name type="scientific">Crassostrea virginica</name>
    <name type="common">Eastern oyster</name>
    <dbReference type="NCBI Taxonomy" id="6565"/>
    <lineage>
        <taxon>Eukaryota</taxon>
        <taxon>Metazoa</taxon>
        <taxon>Spiralia</taxon>
        <taxon>Lophotrochozoa</taxon>
        <taxon>Mollusca</taxon>
        <taxon>Bivalvia</taxon>
        <taxon>Autobranchia</taxon>
        <taxon>Pteriomorphia</taxon>
        <taxon>Ostreida</taxon>
        <taxon>Ostreoidea</taxon>
        <taxon>Ostreidae</taxon>
        <taxon>Crassostrea</taxon>
    </lineage>
</organism>
<evidence type="ECO:0000256" key="3">
    <source>
        <dbReference type="ARBA" id="ARBA00023128"/>
    </source>
</evidence>
<evidence type="ECO:0000256" key="8">
    <source>
        <dbReference type="ARBA" id="ARBA00031830"/>
    </source>
</evidence>
<keyword evidence="4" id="KW-0143">Chaperone</keyword>
<dbReference type="Pfam" id="PF05347">
    <property type="entry name" value="Complex1_LYR"/>
    <property type="match status" value="1"/>
</dbReference>
<dbReference type="InterPro" id="IPR008011">
    <property type="entry name" value="Complex1_LYR_dom"/>
</dbReference>
<evidence type="ECO:0000256" key="5">
    <source>
        <dbReference type="ARBA" id="ARBA00025430"/>
    </source>
</evidence>
<dbReference type="GeneID" id="111126211"/>
<dbReference type="InterPro" id="IPR050435">
    <property type="entry name" value="MZM1/LYRM7"/>
</dbReference>
<evidence type="ECO:0000256" key="1">
    <source>
        <dbReference type="ARBA" id="ARBA00004305"/>
    </source>
</evidence>
<feature type="region of interest" description="Disordered" evidence="9">
    <location>
        <begin position="90"/>
        <end position="125"/>
    </location>
</feature>
<protein>
    <recommendedName>
        <fullName evidence="7">Complex III assembly factor LYRM7</fullName>
    </recommendedName>
    <alternativeName>
        <fullName evidence="8">LYR motif-containing protein 7</fullName>
    </alternativeName>
</protein>
<comment type="subcellular location">
    <subcellularLocation>
        <location evidence="1">Mitochondrion matrix</location>
    </subcellularLocation>
</comment>
<keyword evidence="11" id="KW-1185">Reference proteome</keyword>
<evidence type="ECO:0000256" key="9">
    <source>
        <dbReference type="SAM" id="MobiDB-lite"/>
    </source>
</evidence>
<dbReference type="GO" id="GO:0005759">
    <property type="term" value="C:mitochondrial matrix"/>
    <property type="evidence" value="ECO:0007669"/>
    <property type="project" value="UniProtKB-SubCell"/>
</dbReference>
<comment type="similarity">
    <text evidence="2">Belongs to the complex I LYR family.</text>
</comment>
<evidence type="ECO:0000256" key="7">
    <source>
        <dbReference type="ARBA" id="ARBA00026165"/>
    </source>
</evidence>
<dbReference type="PANTHER" id="PTHR46749">
    <property type="entry name" value="COMPLEX III ASSEMBLY FACTOR LYRM7"/>
    <property type="match status" value="1"/>
</dbReference>
<dbReference type="KEGG" id="cvn:111126211"/>
<feature type="compositionally biased region" description="Basic and acidic residues" evidence="9">
    <location>
        <begin position="115"/>
        <end position="125"/>
    </location>
</feature>
<dbReference type="GO" id="GO:0034551">
    <property type="term" value="P:mitochondrial respiratory chain complex III assembly"/>
    <property type="evidence" value="ECO:0007669"/>
    <property type="project" value="InterPro"/>
</dbReference>
<evidence type="ECO:0000256" key="4">
    <source>
        <dbReference type="ARBA" id="ARBA00023186"/>
    </source>
</evidence>
<accession>A0A8B8DFR2</accession>
<name>A0A8B8DFR2_CRAVI</name>
<evidence type="ECO:0000256" key="2">
    <source>
        <dbReference type="ARBA" id="ARBA00009508"/>
    </source>
</evidence>
<evidence type="ECO:0000256" key="6">
    <source>
        <dbReference type="ARBA" id="ARBA00025809"/>
    </source>
</evidence>
<dbReference type="PANTHER" id="PTHR46749:SF1">
    <property type="entry name" value="COMPLEX III ASSEMBLY FACTOR LYRM7"/>
    <property type="match status" value="1"/>
</dbReference>
<evidence type="ECO:0000259" key="10">
    <source>
        <dbReference type="Pfam" id="PF05347"/>
    </source>
</evidence>
<dbReference type="CDD" id="cd20267">
    <property type="entry name" value="Complex1_LYR_LYRM7"/>
    <property type="match status" value="1"/>
</dbReference>
<dbReference type="OrthoDB" id="529194at2759"/>
<dbReference type="RefSeq" id="XP_022326394.1">
    <property type="nucleotide sequence ID" value="XM_022470686.1"/>
</dbReference>
<comment type="subunit">
    <text evidence="6">Interacts with UQCRFS1.</text>
</comment>
<evidence type="ECO:0000313" key="12">
    <source>
        <dbReference type="RefSeq" id="XP_022326394.1"/>
    </source>
</evidence>
<keyword evidence="3" id="KW-0496">Mitochondrion</keyword>
<feature type="domain" description="Complex 1 LYR protein" evidence="10">
    <location>
        <begin position="9"/>
        <end position="64"/>
    </location>
</feature>
<dbReference type="GO" id="GO:0044183">
    <property type="term" value="F:protein folding chaperone"/>
    <property type="evidence" value="ECO:0007669"/>
    <property type="project" value="TreeGrafter"/>
</dbReference>
<dbReference type="InterPro" id="IPR045298">
    <property type="entry name" value="Complex1_LYR_LYRM7"/>
</dbReference>
<gene>
    <name evidence="12" type="primary">LOC111126211</name>
</gene>